<feature type="compositionally biased region" description="Basic and acidic residues" evidence="6">
    <location>
        <begin position="49"/>
        <end position="67"/>
    </location>
</feature>
<evidence type="ECO:0000256" key="5">
    <source>
        <dbReference type="ARBA" id="ARBA00023212"/>
    </source>
</evidence>
<dbReference type="PANTHER" id="PTHR46321:SF1">
    <property type="entry name" value="KIF-BINDING PROTEIN"/>
    <property type="match status" value="1"/>
</dbReference>
<keyword evidence="5" id="KW-0206">Cytoskeleton</keyword>
<evidence type="ECO:0000256" key="3">
    <source>
        <dbReference type="ARBA" id="ARBA00016840"/>
    </source>
</evidence>
<proteinExistence type="inferred from homology"/>
<dbReference type="Gene3D" id="1.25.40.10">
    <property type="entry name" value="Tetratricopeptide repeat domain"/>
    <property type="match status" value="1"/>
</dbReference>
<name>A0A0L0DNA2_THETB</name>
<evidence type="ECO:0000313" key="8">
    <source>
        <dbReference type="Proteomes" id="UP000054408"/>
    </source>
</evidence>
<dbReference type="PANTHER" id="PTHR46321">
    <property type="entry name" value="KIF1-BINDING PROTEIN"/>
    <property type="match status" value="1"/>
</dbReference>
<keyword evidence="4" id="KW-0963">Cytoplasm</keyword>
<dbReference type="SUPFAM" id="SSF48452">
    <property type="entry name" value="TPR-like"/>
    <property type="match status" value="1"/>
</dbReference>
<feature type="region of interest" description="Disordered" evidence="6">
    <location>
        <begin position="47"/>
        <end position="67"/>
    </location>
</feature>
<evidence type="ECO:0000256" key="1">
    <source>
        <dbReference type="ARBA" id="ARBA00004245"/>
    </source>
</evidence>
<dbReference type="eggNOG" id="ENOG502QPZT">
    <property type="taxonomic scope" value="Eukaryota"/>
</dbReference>
<evidence type="ECO:0000313" key="7">
    <source>
        <dbReference type="EMBL" id="KNC53735.1"/>
    </source>
</evidence>
<dbReference type="GeneID" id="25567906"/>
<comment type="similarity">
    <text evidence="2">Belongs to the KIF-binding protein family.</text>
</comment>
<dbReference type="GO" id="GO:0005856">
    <property type="term" value="C:cytoskeleton"/>
    <property type="evidence" value="ECO:0007669"/>
    <property type="project" value="UniProtKB-SubCell"/>
</dbReference>
<dbReference type="InterPro" id="IPR022083">
    <property type="entry name" value="KBP"/>
</dbReference>
<dbReference type="EMBL" id="GL349482">
    <property type="protein sequence ID" value="KNC53735.1"/>
    <property type="molecule type" value="Genomic_DNA"/>
</dbReference>
<dbReference type="OrthoDB" id="409897at2759"/>
<protein>
    <recommendedName>
        <fullName evidence="3">KIF-binding protein</fullName>
    </recommendedName>
</protein>
<evidence type="ECO:0000256" key="4">
    <source>
        <dbReference type="ARBA" id="ARBA00022490"/>
    </source>
</evidence>
<evidence type="ECO:0000256" key="6">
    <source>
        <dbReference type="SAM" id="MobiDB-lite"/>
    </source>
</evidence>
<sequence length="562" mass="59365">MATASERVELVKTVDALEAAEDPVERCFDSKYAARSHLEAALAASGDSAADRVGDGGHDGGGEAVSDAKGRGAIEWEAYLGYRLGLNYLATEERSEGEQKLLQALENGLTDISPLAALDAHNSLAVLYANRSEVEASEEHLTAAIELYQQMARPPPSVIPGVTDDDDGSAASRFLEHLHTTSLFVLAQVAAAAGRVDESAQCCRVTLERQIAAVGDGGLPGEPWAWVANATKLAGYYATRGGFATARALLDSADIMCKRTEAAGPGTEAGIEARGDIYIAAASLVGDLLAAWASSTDGEYQTVDLFPQLAASGEDASVLSGLDLTPVAGFKAAQPAFLIGLRAVEAALSTFVLDGYVSKHVEALIHKGRLYELLKRKVNALDPVMKELNYAHFYAAWLQLSYEVASALVGIYDAKAAAVRDGRAVHTTQRLNEVAVKAIASLTLYIAVAHGATPGSAESREPGALDAASLKVDNEALGNYVTARHMRGRLYTALRAASDAATVENLDAAEADYRAIKDVLELRGDEVDSEVVDPQLLGMTEEMLELIPQLKAAAADGQLQPR</sequence>
<organism evidence="7 8">
    <name type="scientific">Thecamonas trahens ATCC 50062</name>
    <dbReference type="NCBI Taxonomy" id="461836"/>
    <lineage>
        <taxon>Eukaryota</taxon>
        <taxon>Apusozoa</taxon>
        <taxon>Apusomonadida</taxon>
        <taxon>Apusomonadidae</taxon>
        <taxon>Thecamonas</taxon>
    </lineage>
</organism>
<dbReference type="InterPro" id="IPR011990">
    <property type="entry name" value="TPR-like_helical_dom_sf"/>
</dbReference>
<gene>
    <name evidence="7" type="ORF">AMSG_09448</name>
</gene>
<dbReference type="AlphaFoldDB" id="A0A0L0DNA2"/>
<evidence type="ECO:0000256" key="2">
    <source>
        <dbReference type="ARBA" id="ARBA00010305"/>
    </source>
</evidence>
<comment type="subcellular location">
    <subcellularLocation>
        <location evidence="1">Cytoplasm</location>
        <location evidence="1">Cytoskeleton</location>
    </subcellularLocation>
</comment>
<accession>A0A0L0DNA2</accession>
<reference evidence="7 8" key="1">
    <citation type="submission" date="2010-05" db="EMBL/GenBank/DDBJ databases">
        <title>The Genome Sequence of Thecamonas trahens ATCC 50062.</title>
        <authorList>
            <consortium name="The Broad Institute Genome Sequencing Platform"/>
            <person name="Russ C."/>
            <person name="Cuomo C."/>
            <person name="Shea T."/>
            <person name="Young S.K."/>
            <person name="Zeng Q."/>
            <person name="Koehrsen M."/>
            <person name="Haas B."/>
            <person name="Borodovsky M."/>
            <person name="Guigo R."/>
            <person name="Alvarado L."/>
            <person name="Berlin A."/>
            <person name="Bochicchio J."/>
            <person name="Borenstein D."/>
            <person name="Chapman S."/>
            <person name="Chen Z."/>
            <person name="Freedman E."/>
            <person name="Gellesch M."/>
            <person name="Goldberg J."/>
            <person name="Griggs A."/>
            <person name="Gujja S."/>
            <person name="Heilman E."/>
            <person name="Heiman D."/>
            <person name="Hepburn T."/>
            <person name="Howarth C."/>
            <person name="Jen D."/>
            <person name="Larson L."/>
            <person name="Mehta T."/>
            <person name="Park D."/>
            <person name="Pearson M."/>
            <person name="Roberts A."/>
            <person name="Saif S."/>
            <person name="Shenoy N."/>
            <person name="Sisk P."/>
            <person name="Stolte C."/>
            <person name="Sykes S."/>
            <person name="Thomson T."/>
            <person name="Walk T."/>
            <person name="White J."/>
            <person name="Yandava C."/>
            <person name="Burger G."/>
            <person name="Gray M.W."/>
            <person name="Holland P.W.H."/>
            <person name="King N."/>
            <person name="Lang F.B.F."/>
            <person name="Roger A.J."/>
            <person name="Ruiz-Trillo I."/>
            <person name="Lander E."/>
            <person name="Nusbaum C."/>
        </authorList>
    </citation>
    <scope>NUCLEOTIDE SEQUENCE [LARGE SCALE GENOMIC DNA]</scope>
    <source>
        <strain evidence="7 8">ATCC 50062</strain>
    </source>
</reference>
<keyword evidence="8" id="KW-1185">Reference proteome</keyword>
<dbReference type="RefSeq" id="XP_013754298.1">
    <property type="nucleotide sequence ID" value="XM_013898844.1"/>
</dbReference>
<dbReference type="Pfam" id="PF12309">
    <property type="entry name" value="KBP_C"/>
    <property type="match status" value="1"/>
</dbReference>
<dbReference type="Proteomes" id="UP000054408">
    <property type="component" value="Unassembled WGS sequence"/>
</dbReference>